<dbReference type="PANTHER" id="PTHR43764:SF1">
    <property type="entry name" value="MOLYBDOPTERIN MOLYBDOTRANSFERASE"/>
    <property type="match status" value="1"/>
</dbReference>
<protein>
    <submittedName>
        <fullName evidence="4">Molybdenum cofactor biosynthesis protein B</fullName>
    </submittedName>
</protein>
<keyword evidence="2" id="KW-0501">Molybdenum cofactor biosynthesis</keyword>
<dbReference type="OrthoDB" id="9784492at2"/>
<evidence type="ECO:0000256" key="2">
    <source>
        <dbReference type="ARBA" id="ARBA00023150"/>
    </source>
</evidence>
<dbReference type="SMART" id="SM00852">
    <property type="entry name" value="MoCF_biosynth"/>
    <property type="match status" value="1"/>
</dbReference>
<evidence type="ECO:0000313" key="4">
    <source>
        <dbReference type="EMBL" id="AZA13086.1"/>
    </source>
</evidence>
<accession>A0A3G6J544</accession>
<evidence type="ECO:0000256" key="1">
    <source>
        <dbReference type="ARBA" id="ARBA00005046"/>
    </source>
</evidence>
<organism evidence="4 5">
    <name type="scientific">Corynebacterium choanae</name>
    <dbReference type="NCBI Taxonomy" id="1862358"/>
    <lineage>
        <taxon>Bacteria</taxon>
        <taxon>Bacillati</taxon>
        <taxon>Actinomycetota</taxon>
        <taxon>Actinomycetes</taxon>
        <taxon>Mycobacteriales</taxon>
        <taxon>Corynebacteriaceae</taxon>
        <taxon>Corynebacterium</taxon>
    </lineage>
</organism>
<evidence type="ECO:0000313" key="5">
    <source>
        <dbReference type="Proteomes" id="UP000269019"/>
    </source>
</evidence>
<dbReference type="Gene3D" id="3.40.980.10">
    <property type="entry name" value="MoaB/Mog-like domain"/>
    <property type="match status" value="1"/>
</dbReference>
<dbReference type="SUPFAM" id="SSF53218">
    <property type="entry name" value="Molybdenum cofactor biosynthesis proteins"/>
    <property type="match status" value="1"/>
</dbReference>
<sequence length="193" mass="20270">MDIATNARQLDLNIGEPDAEFLKAQEQQQHQVAPTPSVTPRRAMVVLVNDGVLVHGDDTPRLVTELLQEDNFIVDAVVRVDSKKRAIRQAIETAVVGGADLVLTIGGTGVGPRDKTPDATRAVLDKIIPGIGQAIRSSGLGCGAIDACCSRGIAGVSGSTVIVNLASSRAAIRDGMATLGPLVHHTVDQLQQW</sequence>
<dbReference type="GO" id="GO:0006777">
    <property type="term" value="P:Mo-molybdopterin cofactor biosynthetic process"/>
    <property type="evidence" value="ECO:0007669"/>
    <property type="project" value="UniProtKB-KW"/>
</dbReference>
<dbReference type="Pfam" id="PF00994">
    <property type="entry name" value="MoCF_biosynth"/>
    <property type="match status" value="1"/>
</dbReference>
<keyword evidence="5" id="KW-1185">Reference proteome</keyword>
<dbReference type="UniPathway" id="UPA00344"/>
<dbReference type="KEGG" id="ccho:CCHOA_03370"/>
<dbReference type="RefSeq" id="WP_123926733.1">
    <property type="nucleotide sequence ID" value="NZ_CP033896.1"/>
</dbReference>
<dbReference type="EMBL" id="CP033896">
    <property type="protein sequence ID" value="AZA13086.1"/>
    <property type="molecule type" value="Genomic_DNA"/>
</dbReference>
<dbReference type="InterPro" id="IPR008284">
    <property type="entry name" value="MoCF_biosynth_CS"/>
</dbReference>
<name>A0A3G6J544_9CORY</name>
<reference evidence="4 5" key="1">
    <citation type="submission" date="2018-11" db="EMBL/GenBank/DDBJ databases">
        <authorList>
            <person name="Kleinhagauer T."/>
            <person name="Glaeser S.P."/>
            <person name="Spergser J."/>
            <person name="Ruckert C."/>
            <person name="Kaempfer P."/>
            <person name="Busse H.-J."/>
        </authorList>
    </citation>
    <scope>NUCLEOTIDE SEQUENCE [LARGE SCALE GENOMIC DNA]</scope>
    <source>
        <strain evidence="4 5">200CH</strain>
    </source>
</reference>
<comment type="pathway">
    <text evidence="1">Cofactor biosynthesis; molybdopterin biosynthesis.</text>
</comment>
<gene>
    <name evidence="4" type="primary">moaB</name>
    <name evidence="4" type="ORF">CCHOA_03370</name>
</gene>
<feature type="domain" description="MoaB/Mog" evidence="3">
    <location>
        <begin position="43"/>
        <end position="186"/>
    </location>
</feature>
<dbReference type="Proteomes" id="UP000269019">
    <property type="component" value="Chromosome"/>
</dbReference>
<evidence type="ECO:0000259" key="3">
    <source>
        <dbReference type="SMART" id="SM00852"/>
    </source>
</evidence>
<dbReference type="InterPro" id="IPR036425">
    <property type="entry name" value="MoaB/Mog-like_dom_sf"/>
</dbReference>
<dbReference type="InterPro" id="IPR001453">
    <property type="entry name" value="MoaB/Mog_dom"/>
</dbReference>
<dbReference type="InterPro" id="IPR051920">
    <property type="entry name" value="MPT_Adenylyltrnsfr/MoaC-Rel"/>
</dbReference>
<dbReference type="PANTHER" id="PTHR43764">
    <property type="entry name" value="MOLYBDENUM COFACTOR BIOSYNTHESIS"/>
    <property type="match status" value="1"/>
</dbReference>
<dbReference type="AlphaFoldDB" id="A0A3G6J544"/>
<proteinExistence type="predicted"/>
<dbReference type="PROSITE" id="PS01078">
    <property type="entry name" value="MOCF_BIOSYNTHESIS_1"/>
    <property type="match status" value="1"/>
</dbReference>